<organism evidence="2 3">
    <name type="scientific">Araneus ventricosus</name>
    <name type="common">Orbweaver spider</name>
    <name type="synonym">Epeira ventricosa</name>
    <dbReference type="NCBI Taxonomy" id="182803"/>
    <lineage>
        <taxon>Eukaryota</taxon>
        <taxon>Metazoa</taxon>
        <taxon>Ecdysozoa</taxon>
        <taxon>Arthropoda</taxon>
        <taxon>Chelicerata</taxon>
        <taxon>Arachnida</taxon>
        <taxon>Araneae</taxon>
        <taxon>Araneomorphae</taxon>
        <taxon>Entelegynae</taxon>
        <taxon>Araneoidea</taxon>
        <taxon>Araneidae</taxon>
        <taxon>Araneus</taxon>
    </lineage>
</organism>
<dbReference type="AlphaFoldDB" id="A0A4Y2Q4V6"/>
<evidence type="ECO:0000313" key="2">
    <source>
        <dbReference type="EMBL" id="GBN57930.1"/>
    </source>
</evidence>
<evidence type="ECO:0000313" key="3">
    <source>
        <dbReference type="Proteomes" id="UP000499080"/>
    </source>
</evidence>
<name>A0A4Y2Q4V6_ARAVE</name>
<dbReference type="EMBL" id="BGPR01010585">
    <property type="protein sequence ID" value="GBN46915.1"/>
    <property type="molecule type" value="Genomic_DNA"/>
</dbReference>
<gene>
    <name evidence="2" type="ORF">AVEN_107808_1</name>
    <name evidence="1" type="ORF">AVEN_192464_1</name>
</gene>
<reference evidence="2 3" key="1">
    <citation type="journal article" date="2019" name="Sci. Rep.">
        <title>Orb-weaving spider Araneus ventricosus genome elucidates the spidroin gene catalogue.</title>
        <authorList>
            <person name="Kono N."/>
            <person name="Nakamura H."/>
            <person name="Ohtoshi R."/>
            <person name="Moran D.A.P."/>
            <person name="Shinohara A."/>
            <person name="Yoshida Y."/>
            <person name="Fujiwara M."/>
            <person name="Mori M."/>
            <person name="Tomita M."/>
            <person name="Arakawa K."/>
        </authorList>
    </citation>
    <scope>NUCLEOTIDE SEQUENCE [LARGE SCALE GENOMIC DNA]</scope>
</reference>
<accession>A0A4Y2Q4V6</accession>
<proteinExistence type="predicted"/>
<comment type="caution">
    <text evidence="2">The sequence shown here is derived from an EMBL/GenBank/DDBJ whole genome shotgun (WGS) entry which is preliminary data.</text>
</comment>
<sequence>MRGFLFRLRYSARKLFLSAASKSACTNLVRYLFSPEKAGDVSGCVGLAAFLCAAPSVCLTLPEVYFQYSLDSSGLEALPGFRMQSSLFIFIAGKKLQSDLFYVERNEFENILKQLTYNLKPIEQAFLNYANFSKMASQKQTGLFLPFVFKSNLG</sequence>
<dbReference type="EMBL" id="BGPR01012841">
    <property type="protein sequence ID" value="GBN57930.1"/>
    <property type="molecule type" value="Genomic_DNA"/>
</dbReference>
<dbReference type="Proteomes" id="UP000499080">
    <property type="component" value="Unassembled WGS sequence"/>
</dbReference>
<protein>
    <submittedName>
        <fullName evidence="2">Uncharacterized protein</fullName>
    </submittedName>
</protein>
<evidence type="ECO:0000313" key="1">
    <source>
        <dbReference type="EMBL" id="GBN46915.1"/>
    </source>
</evidence>
<keyword evidence="3" id="KW-1185">Reference proteome</keyword>